<evidence type="ECO:0000313" key="2">
    <source>
        <dbReference type="EMBL" id="KCW44838.1"/>
    </source>
</evidence>
<protein>
    <submittedName>
        <fullName evidence="2">Uncharacterized protein</fullName>
    </submittedName>
</protein>
<proteinExistence type="predicted"/>
<evidence type="ECO:0000313" key="3">
    <source>
        <dbReference type="Proteomes" id="UP000030711"/>
    </source>
</evidence>
<dbReference type="EMBL" id="KK199024">
    <property type="protein sequence ID" value="KCW44838.1"/>
    <property type="molecule type" value="Genomic_DNA"/>
</dbReference>
<reference evidence="2" key="1">
    <citation type="submission" date="2013-07" db="EMBL/GenBank/DDBJ databases">
        <title>The genome of Eucalyptus grandis.</title>
        <authorList>
            <person name="Schmutz J."/>
            <person name="Hayes R."/>
            <person name="Myburg A."/>
            <person name="Tuskan G."/>
            <person name="Grattapaglia D."/>
            <person name="Rokhsar D.S."/>
        </authorList>
    </citation>
    <scope>NUCLEOTIDE SEQUENCE</scope>
    <source>
        <tissue evidence="2">Leaf extractions</tissue>
    </source>
</reference>
<dbReference type="Gramene" id="KCW44838">
    <property type="protein sequence ID" value="KCW44838"/>
    <property type="gene ID" value="EUGRSUZ_L01593"/>
</dbReference>
<sequence>MKHTKATIYYRNHRLITTNATKHWISSAALASLQYITWLCRRPSLDPYVRKQSPQVSHKLPSSSQMLCMSFSVVRRCHIQHQFHPKVGQNPPNNFLVFYIIH</sequence>
<reference evidence="1" key="2">
    <citation type="journal article" date="2014" name="Nature">
        <title>The genome of Eucalyptus grandis.</title>
        <authorList>
            <person name="Myburg A.A."/>
            <person name="Grattapaglia D."/>
            <person name="Tuskan G.A."/>
            <person name="Hellsten U."/>
            <person name="Hayes R.D."/>
            <person name="Grimwood J."/>
            <person name="Jenkins J."/>
            <person name="Lindquist E."/>
            <person name="Tice H."/>
            <person name="Bauer D."/>
            <person name="Goodstein D.M."/>
            <person name="Dubchak I."/>
            <person name="Poliakov A."/>
            <person name="Mizrachi E."/>
            <person name="Kullan A.R."/>
            <person name="Hussey S.G."/>
            <person name="Pinard D."/>
            <person name="van der Merwe K."/>
            <person name="Singh P."/>
            <person name="van Jaarsveld I."/>
            <person name="Silva-Junior O.B."/>
            <person name="Togawa R.C."/>
            <person name="Pappas M.R."/>
            <person name="Faria D.A."/>
            <person name="Sansaloni C.P."/>
            <person name="Petroli C.D."/>
            <person name="Yang X."/>
            <person name="Ranjan P."/>
            <person name="Tschaplinski T.J."/>
            <person name="Ye C.Y."/>
            <person name="Li T."/>
            <person name="Sterck L."/>
            <person name="Vanneste K."/>
            <person name="Murat F."/>
            <person name="Soler M."/>
            <person name="Clemente H.S."/>
            <person name="Saidi N."/>
            <person name="Cassan-Wang H."/>
            <person name="Dunand C."/>
            <person name="Hefer C.A."/>
            <person name="Bornberg-Bauer E."/>
            <person name="Kersting A.R."/>
            <person name="Vining K."/>
            <person name="Amarasinghe V."/>
            <person name="Ranik M."/>
            <person name="Naithani S."/>
            <person name="Elser J."/>
            <person name="Boyd A.E."/>
            <person name="Liston A."/>
            <person name="Spatafora J.W."/>
            <person name="Dharmwardhana P."/>
            <person name="Raja R."/>
            <person name="Sullivan C."/>
            <person name="Romanel E."/>
            <person name="Alves-Ferreira M."/>
            <person name="Kulheim C."/>
            <person name="Foley W."/>
            <person name="Carocha V."/>
            <person name="Paiva J."/>
            <person name="Kudrna D."/>
            <person name="Brommonschenkel S.H."/>
            <person name="Pasquali G."/>
            <person name="Byrne M."/>
            <person name="Rigault P."/>
            <person name="Tibbits J."/>
            <person name="Spokevicius A."/>
            <person name="Jones R.C."/>
            <person name="Steane D.A."/>
            <person name="Vaillancourt R.E."/>
            <person name="Potts B.M."/>
            <person name="Joubert F."/>
            <person name="Barry K."/>
            <person name="Pappas G.J."/>
            <person name="Strauss S.H."/>
            <person name="Jaiswal P."/>
            <person name="Grima-Pettenati J."/>
            <person name="Salse J."/>
            <person name="Van de Peer Y."/>
            <person name="Rokhsar D.S."/>
            <person name="Schmutz J."/>
        </authorList>
    </citation>
    <scope>NUCLEOTIDE SEQUENCE</scope>
    <source>
        <tissue evidence="1">Leaf extractions</tissue>
    </source>
</reference>
<reference evidence="1" key="4">
    <citation type="submission" date="2023-07" db="EMBL/GenBank/DDBJ databases">
        <authorList>
            <person name="Myburg A.A."/>
            <person name="Grattapaglia D."/>
            <person name="Tuskan G.A."/>
            <person name="Hellsten U."/>
            <person name="Hayes R.D."/>
            <person name="Grimwood J."/>
            <person name="Jenkins J."/>
            <person name="Lindquist E."/>
            <person name="Tice H."/>
            <person name="Bauer D."/>
            <person name="Goodstein D.M."/>
            <person name="Dubchak I."/>
            <person name="Poliakov A."/>
            <person name="Mizrachi E."/>
            <person name="Kullan A.R."/>
            <person name="Hussey S.G."/>
            <person name="Pinard D."/>
            <person name="Van D.M."/>
            <person name="Singh P."/>
            <person name="Van J.I."/>
            <person name="Silva-Junior O.B."/>
            <person name="Togawa R.C."/>
            <person name="Pappas M.R."/>
            <person name="Faria D.A."/>
            <person name="Sansaloni C.P."/>
            <person name="Petroli C.D."/>
            <person name="Yang X."/>
            <person name="Ranjan P."/>
            <person name="Tschaplinski T.J."/>
            <person name="Ye C.Y."/>
            <person name="Li T."/>
            <person name="Sterck L."/>
            <person name="Vanneste K."/>
            <person name="Murat F."/>
            <person name="Soler M."/>
            <person name="Clemente H.S."/>
            <person name="Saidi N."/>
            <person name="Cassan-Wang H."/>
            <person name="Dunand C."/>
            <person name="Hefer C.A."/>
            <person name="Bornberg-Bauer E."/>
            <person name="Kersting A.R."/>
            <person name="Vining K."/>
            <person name="Amarasinghe V."/>
            <person name="Ranik M."/>
            <person name="Naithani S."/>
            <person name="Elser J."/>
            <person name="Boyd A.E."/>
            <person name="Liston A."/>
            <person name="Spatafora J.W."/>
            <person name="Dharmwardhana P."/>
            <person name="Raja R."/>
            <person name="Sullivan C."/>
            <person name="Romanel E."/>
            <person name="Alves-Ferreira M."/>
            <person name="Kulheim C."/>
            <person name="Foley W."/>
            <person name="Carocha V."/>
            <person name="Paiva J."/>
            <person name="Kudrna D."/>
            <person name="Brommonschenkel S.H."/>
            <person name="Pasquali G."/>
            <person name="Byrne M."/>
            <person name="Rigault P."/>
            <person name="Tibbits J."/>
            <person name="Spokevicius A."/>
            <person name="Jones R.C."/>
            <person name="Steane D.A."/>
            <person name="Vaillancourt R.E."/>
            <person name="Potts B.M."/>
            <person name="Joubert F."/>
            <person name="Barry K."/>
            <person name="Pappas G.J."/>
            <person name="Strauss S.H."/>
            <person name="Jaiswal P."/>
            <person name="Grima-Pettenati J."/>
            <person name="Salse J."/>
            <person name="Van D.P."/>
            <person name="Rokhsar D.S."/>
            <person name="Schmutz J."/>
        </authorList>
    </citation>
    <scope>NUCLEOTIDE SEQUENCE</scope>
    <source>
        <tissue evidence="1">Leaf extractions</tissue>
    </source>
</reference>
<gene>
    <name evidence="2" type="ORF">EUGRSUZ_L01593</name>
</gene>
<dbReference type="InParanoid" id="A0A058ZSP6"/>
<evidence type="ECO:0000313" key="1">
    <source>
        <dbReference type="EMBL" id="KAK2632410.1"/>
    </source>
</evidence>
<dbReference type="AlphaFoldDB" id="A0A058ZSP6"/>
<organism evidence="2">
    <name type="scientific">Eucalyptus grandis</name>
    <name type="common">Flooded gum</name>
    <dbReference type="NCBI Taxonomy" id="71139"/>
    <lineage>
        <taxon>Eukaryota</taxon>
        <taxon>Viridiplantae</taxon>
        <taxon>Streptophyta</taxon>
        <taxon>Embryophyta</taxon>
        <taxon>Tracheophyta</taxon>
        <taxon>Spermatophyta</taxon>
        <taxon>Magnoliopsida</taxon>
        <taxon>eudicotyledons</taxon>
        <taxon>Gunneridae</taxon>
        <taxon>Pentapetalae</taxon>
        <taxon>rosids</taxon>
        <taxon>malvids</taxon>
        <taxon>Myrtales</taxon>
        <taxon>Myrtaceae</taxon>
        <taxon>Myrtoideae</taxon>
        <taxon>Eucalypteae</taxon>
        <taxon>Eucalyptus</taxon>
    </lineage>
</organism>
<reference evidence="1" key="3">
    <citation type="submission" date="2023-04" db="EMBL/GenBank/DDBJ databases">
        <title>WGS assembly of Eucalyptus grandis.</title>
        <authorList>
            <person name="Myburg A."/>
            <person name="Grattapaglia D."/>
            <person name="Tuskan G."/>
            <person name="Hellsten U."/>
            <person name="Hayes R."/>
            <person name="Grimwood J."/>
            <person name="Jenkins J."/>
            <person name="Lindquist E."/>
            <person name="Tice H."/>
            <person name="Bauer D."/>
            <person name="Goodstein D."/>
            <person name="Dubchak I."/>
            <person name="Poliakov A."/>
            <person name="Mizrachi E."/>
            <person name="Kullan A."/>
            <person name="Hussey S."/>
            <person name="Pinard D."/>
            <person name="Van D."/>
            <person name="Singh P."/>
            <person name="Van J."/>
            <person name="Silva-Junior O."/>
            <person name="Togawa R."/>
            <person name="Pappas M."/>
            <person name="Faria D."/>
            <person name="Sansaloni C."/>
            <person name="Petroli C."/>
            <person name="Yang X."/>
            <person name="Ranjan P."/>
            <person name="Tschaplinski T."/>
            <person name="Ye C."/>
            <person name="Li T."/>
            <person name="Sterck L."/>
            <person name="Vanneste K."/>
            <person name="Murat F."/>
            <person name="Soler M."/>
            <person name="Clemente H."/>
            <person name="Saidi N."/>
            <person name="Cassan-Wang H."/>
            <person name="Dunand C."/>
            <person name="Hefer C."/>
            <person name="Bornberg-Bauer E."/>
            <person name="Kersting A."/>
            <person name="Vining K."/>
            <person name="Amarasinghe V."/>
            <person name="Ranik M."/>
            <person name="Naithani S."/>
            <person name="Elser J."/>
            <person name="Boyd A."/>
            <person name="Liston A."/>
            <person name="Spatafora J."/>
            <person name="Dharmwardhana P."/>
            <person name="Raja R."/>
            <person name="Sullivan C."/>
            <person name="Romanel E."/>
            <person name="Alves-Ferreira M."/>
            <person name="Kulheim C."/>
            <person name="Foley W."/>
            <person name="Carocha V."/>
            <person name="Paiva J."/>
            <person name="Kudrna D."/>
            <person name="Brommonschenkel S."/>
            <person name="Pasquali G."/>
            <person name="Byrne M."/>
            <person name="Rigault P."/>
            <person name="Tibbits J."/>
            <person name="Spokevicius A."/>
            <person name="Jones R."/>
            <person name="Steane D."/>
            <person name="Vaillancourt R."/>
            <person name="Potts B."/>
            <person name="Joubert F."/>
            <person name="Barry K."/>
            <person name="Pappas G."/>
            <person name="Strauss S."/>
            <person name="Jaiswal P."/>
            <person name="Grima-Pettenati J."/>
            <person name="Salse J."/>
            <person name="Van D."/>
            <person name="Rokhsar D."/>
            <person name="Schmutz J."/>
        </authorList>
    </citation>
    <scope>NUCLEOTIDE SEQUENCE</scope>
    <source>
        <tissue evidence="1">Leaf extractions</tissue>
    </source>
</reference>
<keyword evidence="3" id="KW-1185">Reference proteome</keyword>
<dbReference type="Proteomes" id="UP000030711">
    <property type="component" value="Unassembled WGS sequence"/>
</dbReference>
<name>A0A058ZSP6_EUCGR</name>
<dbReference type="EMBL" id="MU848508">
    <property type="protein sequence ID" value="KAK2632410.1"/>
    <property type="molecule type" value="Genomic_DNA"/>
</dbReference>
<accession>A0A058ZSP6</accession>